<sequence length="46" mass="5237">MADLQPRRFHYSLAKNAPRTFPELLSRAQKYSNADELTNAKRGADS</sequence>
<comment type="caution">
    <text evidence="1">The sequence shown here is derived from an EMBL/GenBank/DDBJ whole genome shotgun (WGS) entry which is preliminary data.</text>
</comment>
<protein>
    <submittedName>
        <fullName evidence="1">Uncharacterized protein</fullName>
    </submittedName>
</protein>
<keyword evidence="2" id="KW-1185">Reference proteome</keyword>
<dbReference type="AlphaFoldDB" id="A0AAP0LTK0"/>
<accession>A0AAP0LTK0</accession>
<evidence type="ECO:0000313" key="2">
    <source>
        <dbReference type="Proteomes" id="UP001428341"/>
    </source>
</evidence>
<gene>
    <name evidence="1" type="ORF">WN944_024096</name>
</gene>
<name>A0AAP0LTK0_9ROSI</name>
<organism evidence="1 2">
    <name type="scientific">Citrus x changshan-huyou</name>
    <dbReference type="NCBI Taxonomy" id="2935761"/>
    <lineage>
        <taxon>Eukaryota</taxon>
        <taxon>Viridiplantae</taxon>
        <taxon>Streptophyta</taxon>
        <taxon>Embryophyta</taxon>
        <taxon>Tracheophyta</taxon>
        <taxon>Spermatophyta</taxon>
        <taxon>Magnoliopsida</taxon>
        <taxon>eudicotyledons</taxon>
        <taxon>Gunneridae</taxon>
        <taxon>Pentapetalae</taxon>
        <taxon>rosids</taxon>
        <taxon>malvids</taxon>
        <taxon>Sapindales</taxon>
        <taxon>Rutaceae</taxon>
        <taxon>Aurantioideae</taxon>
        <taxon>Citrus</taxon>
    </lineage>
</organism>
<dbReference type="EMBL" id="JBCGBO010000024">
    <property type="protein sequence ID" value="KAK9180960.1"/>
    <property type="molecule type" value="Genomic_DNA"/>
</dbReference>
<evidence type="ECO:0000313" key="1">
    <source>
        <dbReference type="EMBL" id="KAK9180960.1"/>
    </source>
</evidence>
<dbReference type="Proteomes" id="UP001428341">
    <property type="component" value="Unassembled WGS sequence"/>
</dbReference>
<reference evidence="1 2" key="1">
    <citation type="submission" date="2024-05" db="EMBL/GenBank/DDBJ databases">
        <title>Haplotype-resolved chromosome-level genome assembly of Huyou (Citrus changshanensis).</title>
        <authorList>
            <person name="Miao C."/>
            <person name="Chen W."/>
            <person name="Wu Y."/>
            <person name="Wang L."/>
            <person name="Zhao S."/>
            <person name="Grierson D."/>
            <person name="Xu C."/>
            <person name="Chen K."/>
        </authorList>
    </citation>
    <scope>NUCLEOTIDE SEQUENCE [LARGE SCALE GENOMIC DNA]</scope>
    <source>
        <strain evidence="1">01-14</strain>
        <tissue evidence="1">Leaf</tissue>
    </source>
</reference>
<proteinExistence type="predicted"/>